<dbReference type="GO" id="GO:0071555">
    <property type="term" value="P:cell wall organization"/>
    <property type="evidence" value="ECO:0007669"/>
    <property type="project" value="UniProtKB-KW"/>
</dbReference>
<proteinExistence type="inferred from homology"/>
<accession>A0A2H0QVQ8</accession>
<evidence type="ECO:0000256" key="2">
    <source>
        <dbReference type="ARBA" id="ARBA00022692"/>
    </source>
</evidence>
<organism evidence="8 9">
    <name type="scientific">Candidatus Zambryskibacteria bacterium CG10_big_fil_rev_8_21_14_0_10_42_12</name>
    <dbReference type="NCBI Taxonomy" id="1975115"/>
    <lineage>
        <taxon>Bacteria</taxon>
        <taxon>Candidatus Zambryskiibacteriota</taxon>
    </lineage>
</organism>
<gene>
    <name evidence="7" type="primary">mltG</name>
    <name evidence="8" type="ORF">COV34_02025</name>
</gene>
<keyword evidence="2 7" id="KW-0812">Transmembrane</keyword>
<evidence type="ECO:0000256" key="4">
    <source>
        <dbReference type="ARBA" id="ARBA00023136"/>
    </source>
</evidence>
<dbReference type="AlphaFoldDB" id="A0A2H0QVQ8"/>
<evidence type="ECO:0000256" key="6">
    <source>
        <dbReference type="ARBA" id="ARBA00023316"/>
    </source>
</evidence>
<dbReference type="HAMAP" id="MF_02065">
    <property type="entry name" value="MltG"/>
    <property type="match status" value="1"/>
</dbReference>
<dbReference type="InterPro" id="IPR003770">
    <property type="entry name" value="MLTG-like"/>
</dbReference>
<name>A0A2H0QVQ8_9BACT</name>
<keyword evidence="5 7" id="KW-0456">Lyase</keyword>
<evidence type="ECO:0000313" key="8">
    <source>
        <dbReference type="EMBL" id="PIR38363.1"/>
    </source>
</evidence>
<comment type="caution">
    <text evidence="8">The sequence shown here is derived from an EMBL/GenBank/DDBJ whole genome shotgun (WGS) entry which is preliminary data.</text>
</comment>
<sequence>MHRIRRFIHKLQKKLDAWLTEERREYILIHKYHPRATLLFAVVAIIISSGVFIYGTWLRPPRSFPLHSFITIKEGGTLREAAQQLRDQGVIRSARLFTYAAKISGREQSVIAGEYFLRDPENSLSLMWRIATGDYGIEPEKLVIPEGSDVYDIAEQLAETYQTFDPIDFLSIAQPYEGYLFPDTYYVYPNLTAEEALNLFRSNFEKQIFDIADEIEEFGKPLDEVLIVASIVEREANKKADRETIAGIIWRRLEIGMPLQVDVTFRYINGKHTYNLTRADLLEDNPYNTYVNKGLPPTPIANPSLESILATVNPRETNYLFFLADRRYRTYFSETYEEHLRKKRLYVD</sequence>
<dbReference type="Gene3D" id="3.30.1490.480">
    <property type="entry name" value="Endolytic murein transglycosylase"/>
    <property type="match status" value="1"/>
</dbReference>
<keyword evidence="4 7" id="KW-0472">Membrane</keyword>
<dbReference type="EC" id="4.2.2.29" evidence="7"/>
<dbReference type="PANTHER" id="PTHR30518:SF2">
    <property type="entry name" value="ENDOLYTIC MUREIN TRANSGLYCOSYLASE"/>
    <property type="match status" value="1"/>
</dbReference>
<dbReference type="Pfam" id="PF02618">
    <property type="entry name" value="YceG"/>
    <property type="match status" value="1"/>
</dbReference>
<reference evidence="8 9" key="1">
    <citation type="submission" date="2017-09" db="EMBL/GenBank/DDBJ databases">
        <title>Depth-based differentiation of microbial function through sediment-hosted aquifers and enrichment of novel symbionts in the deep terrestrial subsurface.</title>
        <authorList>
            <person name="Probst A.J."/>
            <person name="Ladd B."/>
            <person name="Jarett J.K."/>
            <person name="Geller-Mcgrath D.E."/>
            <person name="Sieber C.M."/>
            <person name="Emerson J.B."/>
            <person name="Anantharaman K."/>
            <person name="Thomas B.C."/>
            <person name="Malmstrom R."/>
            <person name="Stieglmeier M."/>
            <person name="Klingl A."/>
            <person name="Woyke T."/>
            <person name="Ryan C.M."/>
            <person name="Banfield J.F."/>
        </authorList>
    </citation>
    <scope>NUCLEOTIDE SEQUENCE [LARGE SCALE GENOMIC DNA]</scope>
    <source>
        <strain evidence="8">CG10_big_fil_rev_8_21_14_0_10_42_12</strain>
    </source>
</reference>
<evidence type="ECO:0000256" key="3">
    <source>
        <dbReference type="ARBA" id="ARBA00022989"/>
    </source>
</evidence>
<evidence type="ECO:0000313" key="9">
    <source>
        <dbReference type="Proteomes" id="UP000231333"/>
    </source>
</evidence>
<comment type="function">
    <text evidence="7">Functions as a peptidoglycan terminase that cleaves nascent peptidoglycan strands endolytically to terminate their elongation.</text>
</comment>
<dbReference type="GO" id="GO:0005886">
    <property type="term" value="C:plasma membrane"/>
    <property type="evidence" value="ECO:0007669"/>
    <property type="project" value="UniProtKB-SubCell"/>
</dbReference>
<comment type="subcellular location">
    <subcellularLocation>
        <location evidence="7">Cell membrane</location>
        <topology evidence="7">Single-pass membrane protein</topology>
    </subcellularLocation>
</comment>
<evidence type="ECO:0000256" key="7">
    <source>
        <dbReference type="HAMAP-Rule" id="MF_02065"/>
    </source>
</evidence>
<keyword evidence="6 7" id="KW-0961">Cell wall biogenesis/degradation</keyword>
<dbReference type="GO" id="GO:0008932">
    <property type="term" value="F:lytic endotransglycosylase activity"/>
    <property type="evidence" value="ECO:0007669"/>
    <property type="project" value="UniProtKB-UniRule"/>
</dbReference>
<dbReference type="EMBL" id="PCXL01000011">
    <property type="protein sequence ID" value="PIR38363.1"/>
    <property type="molecule type" value="Genomic_DNA"/>
</dbReference>
<keyword evidence="3 7" id="KW-1133">Transmembrane helix</keyword>
<evidence type="ECO:0000256" key="1">
    <source>
        <dbReference type="ARBA" id="ARBA00022475"/>
    </source>
</evidence>
<keyword evidence="1 7" id="KW-1003">Cell membrane</keyword>
<dbReference type="Proteomes" id="UP000231333">
    <property type="component" value="Unassembled WGS sequence"/>
</dbReference>
<dbReference type="GO" id="GO:0009252">
    <property type="term" value="P:peptidoglycan biosynthetic process"/>
    <property type="evidence" value="ECO:0007669"/>
    <property type="project" value="UniProtKB-UniRule"/>
</dbReference>
<comment type="catalytic activity">
    <reaction evidence="7">
        <text>a peptidoglycan chain = a peptidoglycan chain with N-acetyl-1,6-anhydromuramyl-[peptide] at the reducing end + a peptidoglycan chain with N-acetylglucosamine at the non-reducing end.</text>
        <dbReference type="EC" id="4.2.2.29"/>
    </reaction>
</comment>
<evidence type="ECO:0000256" key="5">
    <source>
        <dbReference type="ARBA" id="ARBA00023239"/>
    </source>
</evidence>
<comment type="similarity">
    <text evidence="7">Belongs to the transglycosylase MltG family.</text>
</comment>
<feature type="transmembrane region" description="Helical" evidence="7">
    <location>
        <begin position="36"/>
        <end position="57"/>
    </location>
</feature>
<dbReference type="PANTHER" id="PTHR30518">
    <property type="entry name" value="ENDOLYTIC MUREIN TRANSGLYCOSYLASE"/>
    <property type="match status" value="1"/>
</dbReference>
<dbReference type="NCBIfam" id="TIGR00247">
    <property type="entry name" value="endolytic transglycosylase MltG"/>
    <property type="match status" value="1"/>
</dbReference>
<feature type="site" description="Important for catalytic activity" evidence="7">
    <location>
        <position position="235"/>
    </location>
</feature>
<protein>
    <recommendedName>
        <fullName evidence="7">Endolytic murein transglycosylase</fullName>
        <ecNumber evidence="7">4.2.2.29</ecNumber>
    </recommendedName>
    <alternativeName>
        <fullName evidence="7">Peptidoglycan lytic transglycosylase</fullName>
    </alternativeName>
    <alternativeName>
        <fullName evidence="7">Peptidoglycan polymerization terminase</fullName>
    </alternativeName>
</protein>